<dbReference type="Proteomes" id="UP000199586">
    <property type="component" value="Unassembled WGS sequence"/>
</dbReference>
<dbReference type="InterPro" id="IPR052355">
    <property type="entry name" value="CENP-V-like"/>
</dbReference>
<keyword evidence="2" id="KW-0479">Metal-binding</keyword>
<gene>
    <name evidence="5" type="ORF">SAMN04488241_10497</name>
</gene>
<dbReference type="EMBL" id="FOXP01000004">
    <property type="protein sequence ID" value="SFP61552.1"/>
    <property type="molecule type" value="Genomic_DNA"/>
</dbReference>
<name>A0A1I5RSQ9_9SPHN</name>
<dbReference type="RefSeq" id="WP_245739126.1">
    <property type="nucleotide sequence ID" value="NZ_FOXP01000004.1"/>
</dbReference>
<comment type="similarity">
    <text evidence="1">Belongs to the Gfa family.</text>
</comment>
<accession>A0A1I5RSQ9</accession>
<keyword evidence="3" id="KW-0862">Zinc</keyword>
<dbReference type="STRING" id="634430.SAMN04488241_10497"/>
<dbReference type="InterPro" id="IPR006913">
    <property type="entry name" value="CENP-V/GFA"/>
</dbReference>
<evidence type="ECO:0000256" key="1">
    <source>
        <dbReference type="ARBA" id="ARBA00005495"/>
    </source>
</evidence>
<evidence type="ECO:0000256" key="2">
    <source>
        <dbReference type="ARBA" id="ARBA00022723"/>
    </source>
</evidence>
<feature type="domain" description="CENP-V/GFA" evidence="4">
    <location>
        <begin position="1"/>
        <end position="85"/>
    </location>
</feature>
<dbReference type="PROSITE" id="PS51891">
    <property type="entry name" value="CENP_V_GFA"/>
    <property type="match status" value="1"/>
</dbReference>
<dbReference type="PANTHER" id="PTHR28620:SF1">
    <property type="entry name" value="CENP-V_GFA DOMAIN-CONTAINING PROTEIN"/>
    <property type="match status" value="1"/>
</dbReference>
<reference evidence="5 6" key="1">
    <citation type="submission" date="2016-10" db="EMBL/GenBank/DDBJ databases">
        <authorList>
            <person name="de Groot N.N."/>
        </authorList>
    </citation>
    <scope>NUCLEOTIDE SEQUENCE [LARGE SCALE GENOMIC DNA]</scope>
    <source>
        <strain evidence="5 6">CGMCC 1.9113</strain>
    </source>
</reference>
<evidence type="ECO:0000259" key="4">
    <source>
        <dbReference type="PROSITE" id="PS51891"/>
    </source>
</evidence>
<proteinExistence type="inferred from homology"/>
<organism evidence="5 6">
    <name type="scientific">Sphingomonas rubra</name>
    <dbReference type="NCBI Taxonomy" id="634430"/>
    <lineage>
        <taxon>Bacteria</taxon>
        <taxon>Pseudomonadati</taxon>
        <taxon>Pseudomonadota</taxon>
        <taxon>Alphaproteobacteria</taxon>
        <taxon>Sphingomonadales</taxon>
        <taxon>Sphingomonadaceae</taxon>
        <taxon>Sphingomonas</taxon>
    </lineage>
</organism>
<dbReference type="GO" id="GO:0046872">
    <property type="term" value="F:metal ion binding"/>
    <property type="evidence" value="ECO:0007669"/>
    <property type="project" value="UniProtKB-KW"/>
</dbReference>
<sequence>MRGAVALTARIGDLIVTQGTEKLATYRFNTGVAEHHFCTLCGIYTHHRRRSNANEYGVNAACLEGISPFDFTEIPVNDGIRHPSDTGAGAIAGTLRYTPCVDAG</sequence>
<dbReference type="AlphaFoldDB" id="A0A1I5RSQ9"/>
<dbReference type="SUPFAM" id="SSF51316">
    <property type="entry name" value="Mss4-like"/>
    <property type="match status" value="1"/>
</dbReference>
<dbReference type="PANTHER" id="PTHR28620">
    <property type="entry name" value="CENTROMERE PROTEIN V"/>
    <property type="match status" value="1"/>
</dbReference>
<protein>
    <recommendedName>
        <fullName evidence="4">CENP-V/GFA domain-containing protein</fullName>
    </recommendedName>
</protein>
<evidence type="ECO:0000313" key="6">
    <source>
        <dbReference type="Proteomes" id="UP000199586"/>
    </source>
</evidence>
<dbReference type="InterPro" id="IPR011057">
    <property type="entry name" value="Mss4-like_sf"/>
</dbReference>
<keyword evidence="6" id="KW-1185">Reference proteome</keyword>
<evidence type="ECO:0000256" key="3">
    <source>
        <dbReference type="ARBA" id="ARBA00022833"/>
    </source>
</evidence>
<dbReference type="Gene3D" id="2.170.150.70">
    <property type="match status" value="1"/>
</dbReference>
<evidence type="ECO:0000313" key="5">
    <source>
        <dbReference type="EMBL" id="SFP61552.1"/>
    </source>
</evidence>
<dbReference type="GO" id="GO:0016846">
    <property type="term" value="F:carbon-sulfur lyase activity"/>
    <property type="evidence" value="ECO:0007669"/>
    <property type="project" value="InterPro"/>
</dbReference>